<dbReference type="GO" id="GO:0016020">
    <property type="term" value="C:membrane"/>
    <property type="evidence" value="ECO:0007669"/>
    <property type="project" value="UniProtKB-UniRule"/>
</dbReference>
<feature type="region of interest" description="Disordered" evidence="2">
    <location>
        <begin position="197"/>
        <end position="218"/>
    </location>
</feature>
<dbReference type="EMBL" id="AP026867">
    <property type="protein sequence ID" value="BDS09943.1"/>
    <property type="molecule type" value="Genomic_DNA"/>
</dbReference>
<evidence type="ECO:0000259" key="4">
    <source>
        <dbReference type="PROSITE" id="PS51123"/>
    </source>
</evidence>
<evidence type="ECO:0000256" key="1">
    <source>
        <dbReference type="PROSITE-ProRule" id="PRU00473"/>
    </source>
</evidence>
<dbReference type="Gene3D" id="3.30.1330.60">
    <property type="entry name" value="OmpA-like domain"/>
    <property type="match status" value="1"/>
</dbReference>
<dbReference type="InterPro" id="IPR050330">
    <property type="entry name" value="Bact_OuterMem_StrucFunc"/>
</dbReference>
<protein>
    <submittedName>
        <fullName evidence="5">OmpA family protein</fullName>
    </submittedName>
</protein>
<dbReference type="PROSITE" id="PS51123">
    <property type="entry name" value="OMPA_2"/>
    <property type="match status" value="1"/>
</dbReference>
<evidence type="ECO:0000313" key="6">
    <source>
        <dbReference type="Proteomes" id="UP001060919"/>
    </source>
</evidence>
<dbReference type="SUPFAM" id="SSF103088">
    <property type="entry name" value="OmpA-like"/>
    <property type="match status" value="1"/>
</dbReference>
<keyword evidence="3" id="KW-0732">Signal</keyword>
<dbReference type="CDD" id="cd07185">
    <property type="entry name" value="OmpA_C-like"/>
    <property type="match status" value="1"/>
</dbReference>
<dbReference type="Pfam" id="PF00691">
    <property type="entry name" value="OmpA"/>
    <property type="match status" value="1"/>
</dbReference>
<feature type="signal peptide" evidence="3">
    <location>
        <begin position="1"/>
        <end position="24"/>
    </location>
</feature>
<dbReference type="InterPro" id="IPR036737">
    <property type="entry name" value="OmpA-like_sf"/>
</dbReference>
<proteinExistence type="predicted"/>
<evidence type="ECO:0000256" key="3">
    <source>
        <dbReference type="SAM" id="SignalP"/>
    </source>
</evidence>
<feature type="domain" description="OmpA-like" evidence="4">
    <location>
        <begin position="225"/>
        <end position="339"/>
    </location>
</feature>
<name>A0A915YBE9_9BACT</name>
<dbReference type="RefSeq" id="WP_264791291.1">
    <property type="nucleotide sequence ID" value="NZ_AP026867.1"/>
</dbReference>
<dbReference type="InterPro" id="IPR006665">
    <property type="entry name" value="OmpA-like"/>
</dbReference>
<evidence type="ECO:0000313" key="5">
    <source>
        <dbReference type="EMBL" id="BDS09943.1"/>
    </source>
</evidence>
<evidence type="ECO:0000256" key="2">
    <source>
        <dbReference type="SAM" id="MobiDB-lite"/>
    </source>
</evidence>
<keyword evidence="6" id="KW-1185">Reference proteome</keyword>
<dbReference type="PANTHER" id="PTHR30329:SF21">
    <property type="entry name" value="LIPOPROTEIN YIAD-RELATED"/>
    <property type="match status" value="1"/>
</dbReference>
<feature type="chain" id="PRO_5037939560" evidence="3">
    <location>
        <begin position="25"/>
        <end position="339"/>
    </location>
</feature>
<organism evidence="5 6">
    <name type="scientific">Aureispira anguillae</name>
    <dbReference type="NCBI Taxonomy" id="2864201"/>
    <lineage>
        <taxon>Bacteria</taxon>
        <taxon>Pseudomonadati</taxon>
        <taxon>Bacteroidota</taxon>
        <taxon>Saprospiria</taxon>
        <taxon>Saprospirales</taxon>
        <taxon>Saprospiraceae</taxon>
        <taxon>Aureispira</taxon>
    </lineage>
</organism>
<gene>
    <name evidence="5" type="ORF">AsAng_0006480</name>
</gene>
<dbReference type="Proteomes" id="UP001060919">
    <property type="component" value="Chromosome"/>
</dbReference>
<dbReference type="AlphaFoldDB" id="A0A915YBE9"/>
<accession>A0A915YBE9</accession>
<dbReference type="PANTHER" id="PTHR30329">
    <property type="entry name" value="STATOR ELEMENT OF FLAGELLAR MOTOR COMPLEX"/>
    <property type="match status" value="1"/>
</dbReference>
<reference evidence="5" key="1">
    <citation type="submission" date="2022-09" db="EMBL/GenBank/DDBJ databases">
        <title>Aureispira anguillicida sp. nov., isolated from Leptocephalus of Japanese eel Anguilla japonica.</title>
        <authorList>
            <person name="Yuasa K."/>
            <person name="Mekata T."/>
            <person name="Ikunari K."/>
        </authorList>
    </citation>
    <scope>NUCLEOTIDE SEQUENCE</scope>
    <source>
        <strain evidence="5">EL160426</strain>
    </source>
</reference>
<sequence length="339" mass="39312">MKKLLCHLFCFTLFLALTTNNILAQEQHNYTDHKPQYRKWQDSYILDKIDYTPSSTIFYFRFVCDHETSGGAIFYPPGGESPWYLKGRGIDKEFDITAVKNIRRNGVLVKENVSKEAFHVDHLSTKAGHTIFSCEVHFGRLDDDMKVADLIEGKGQEFNRKHFNCFNIKLKTWNDKDLGNEADSKKNVKTFEEKYIGTTTSNPLPSPPKEDAPSSKRLHKPQDLVCEELLILDQIKFHDNSTKFKGMIAANATLNIIFNYMKEHPKATVELYGHSDIFGSEERNIELSKQRVIKIQRWLTMYGIKARRINYEWFGSKKPLVKEGSIVNRRVEIKMSCNE</sequence>
<keyword evidence="1" id="KW-0472">Membrane</keyword>
<dbReference type="KEGG" id="aup:AsAng_0006480"/>